<dbReference type="RefSeq" id="WP_021634054.1">
    <property type="nucleotide sequence ID" value="NZ_JBKUNB010000032.1"/>
</dbReference>
<dbReference type="CDD" id="cd02696">
    <property type="entry name" value="MurNAc-LAA"/>
    <property type="match status" value="1"/>
</dbReference>
<name>A0A3E3IK46_9FIRM</name>
<proteinExistence type="predicted"/>
<dbReference type="AlphaFoldDB" id="A0A3E3IK46"/>
<comment type="caution">
    <text evidence="3">The sequence shown here is derived from an EMBL/GenBank/DDBJ whole genome shotgun (WGS) entry which is preliminary data.</text>
</comment>
<dbReference type="GO" id="GO:0008745">
    <property type="term" value="F:N-acetylmuramoyl-L-alanine amidase activity"/>
    <property type="evidence" value="ECO:0007669"/>
    <property type="project" value="InterPro"/>
</dbReference>
<dbReference type="Proteomes" id="UP000260812">
    <property type="component" value="Unassembled WGS sequence"/>
</dbReference>
<evidence type="ECO:0000313" key="5">
    <source>
        <dbReference type="Proteomes" id="UP000261166"/>
    </source>
</evidence>
<feature type="domain" description="MurNAc-LAA" evidence="1">
    <location>
        <begin position="66"/>
        <end position="175"/>
    </location>
</feature>
<reference evidence="3 5" key="1">
    <citation type="submission" date="2018-08" db="EMBL/GenBank/DDBJ databases">
        <title>A genome reference for cultivated species of the human gut microbiota.</title>
        <authorList>
            <person name="Zou Y."/>
            <person name="Xue W."/>
            <person name="Luo G."/>
        </authorList>
    </citation>
    <scope>NUCLEOTIDE SEQUENCE [LARGE SCALE GENOMIC DNA]</scope>
    <source>
        <strain evidence="3 5">AF26-4BH</strain>
        <strain evidence="2">TF05-5AC</strain>
    </source>
</reference>
<evidence type="ECO:0000313" key="3">
    <source>
        <dbReference type="EMBL" id="RGE67450.1"/>
    </source>
</evidence>
<dbReference type="OrthoDB" id="9772024at2"/>
<dbReference type="SUPFAM" id="SSF53187">
    <property type="entry name" value="Zn-dependent exopeptidases"/>
    <property type="match status" value="1"/>
</dbReference>
<evidence type="ECO:0000313" key="4">
    <source>
        <dbReference type="Proteomes" id="UP000260812"/>
    </source>
</evidence>
<dbReference type="GO" id="GO:0030288">
    <property type="term" value="C:outer membrane-bounded periplasmic space"/>
    <property type="evidence" value="ECO:0007669"/>
    <property type="project" value="TreeGrafter"/>
</dbReference>
<accession>A0A3E3IK46</accession>
<dbReference type="Gene3D" id="3.40.630.40">
    <property type="entry name" value="Zn-dependent exopeptidases"/>
    <property type="match status" value="1"/>
</dbReference>
<dbReference type="EMBL" id="QVLV01000020">
    <property type="protein sequence ID" value="RGE56812.1"/>
    <property type="molecule type" value="Genomic_DNA"/>
</dbReference>
<dbReference type="PANTHER" id="PTHR30404">
    <property type="entry name" value="N-ACETYLMURAMOYL-L-ALANINE AMIDASE"/>
    <property type="match status" value="1"/>
</dbReference>
<evidence type="ECO:0000313" key="2">
    <source>
        <dbReference type="EMBL" id="RGE56812.1"/>
    </source>
</evidence>
<sequence length="181" mass="19979">MAEFTYTIFLDAGHGGSDPGATFNGRQEKDDTLNLTLAVGKILESYGFRVIYARTEDIYQSPYQKAALGNDSGANVFISIHRNSSPYPNQYSGVESLVYNAWLPAGTIATNINRQLEQVGFKNLGVNERPNLVVLRQSNIPAVLVEVGFINNEKDNELFDREFDAIARAIADGIAGTLWSW</sequence>
<dbReference type="Proteomes" id="UP000261166">
    <property type="component" value="Unassembled WGS sequence"/>
</dbReference>
<protein>
    <submittedName>
        <fullName evidence="3">N-acetylmuramoyl-L-alanine amidase</fullName>
    </submittedName>
</protein>
<dbReference type="SMART" id="SM00646">
    <property type="entry name" value="Ami_3"/>
    <property type="match status" value="1"/>
</dbReference>
<dbReference type="EMBL" id="QVLU01000024">
    <property type="protein sequence ID" value="RGE67450.1"/>
    <property type="molecule type" value="Genomic_DNA"/>
</dbReference>
<dbReference type="GeneID" id="86053274"/>
<evidence type="ECO:0000259" key="1">
    <source>
        <dbReference type="SMART" id="SM00646"/>
    </source>
</evidence>
<keyword evidence="4" id="KW-1185">Reference proteome</keyword>
<dbReference type="InterPro" id="IPR050695">
    <property type="entry name" value="N-acetylmuramoyl_amidase_3"/>
</dbReference>
<dbReference type="PANTHER" id="PTHR30404:SF8">
    <property type="entry name" value="AUTOLYSIN PH-RELATED"/>
    <property type="match status" value="1"/>
</dbReference>
<dbReference type="Pfam" id="PF01520">
    <property type="entry name" value="Amidase_3"/>
    <property type="match status" value="1"/>
</dbReference>
<organism evidence="3 5">
    <name type="scientific">Eisenbergiella massiliensis</name>
    <dbReference type="NCBI Taxonomy" id="1720294"/>
    <lineage>
        <taxon>Bacteria</taxon>
        <taxon>Bacillati</taxon>
        <taxon>Bacillota</taxon>
        <taxon>Clostridia</taxon>
        <taxon>Lachnospirales</taxon>
        <taxon>Lachnospiraceae</taxon>
        <taxon>Eisenbergiella</taxon>
    </lineage>
</organism>
<gene>
    <name evidence="3" type="ORF">DWY69_22285</name>
    <name evidence="2" type="ORF">DXC51_21860</name>
</gene>
<dbReference type="InterPro" id="IPR002508">
    <property type="entry name" value="MurNAc-LAA_cat"/>
</dbReference>
<dbReference type="GeneID" id="97989434"/>
<dbReference type="GO" id="GO:0009253">
    <property type="term" value="P:peptidoglycan catabolic process"/>
    <property type="evidence" value="ECO:0007669"/>
    <property type="project" value="InterPro"/>
</dbReference>